<reference evidence="1 2" key="1">
    <citation type="submission" date="2024-10" db="EMBL/GenBank/DDBJ databases">
        <title>The Natural Products Discovery Center: Release of the First 8490 Sequenced Strains for Exploring Actinobacteria Biosynthetic Diversity.</title>
        <authorList>
            <person name="Kalkreuter E."/>
            <person name="Kautsar S.A."/>
            <person name="Yang D."/>
            <person name="Bader C.D."/>
            <person name="Teijaro C.N."/>
            <person name="Fluegel L."/>
            <person name="Davis C.M."/>
            <person name="Simpson J.R."/>
            <person name="Lauterbach L."/>
            <person name="Steele A.D."/>
            <person name="Gui C."/>
            <person name="Meng S."/>
            <person name="Li G."/>
            <person name="Viehrig K."/>
            <person name="Ye F."/>
            <person name="Su P."/>
            <person name="Kiefer A.F."/>
            <person name="Nichols A."/>
            <person name="Cepeda A.J."/>
            <person name="Yan W."/>
            <person name="Fan B."/>
            <person name="Jiang Y."/>
            <person name="Adhikari A."/>
            <person name="Zheng C.-J."/>
            <person name="Schuster L."/>
            <person name="Cowan T.M."/>
            <person name="Smanski M.J."/>
            <person name="Chevrette M.G."/>
            <person name="De Carvalho L.P.S."/>
            <person name="Shen B."/>
        </authorList>
    </citation>
    <scope>NUCLEOTIDE SEQUENCE [LARGE SCALE GENOMIC DNA]</scope>
    <source>
        <strain evidence="1 2">NPDC004045</strain>
    </source>
</reference>
<name>A0ABW6PUK7_9NOCA</name>
<evidence type="ECO:0000313" key="2">
    <source>
        <dbReference type="Proteomes" id="UP001601444"/>
    </source>
</evidence>
<dbReference type="Proteomes" id="UP001601444">
    <property type="component" value="Unassembled WGS sequence"/>
</dbReference>
<dbReference type="EMBL" id="JBIAMX010000018">
    <property type="protein sequence ID" value="MFF0546112.1"/>
    <property type="molecule type" value="Genomic_DNA"/>
</dbReference>
<evidence type="ECO:0000313" key="1">
    <source>
        <dbReference type="EMBL" id="MFF0546112.1"/>
    </source>
</evidence>
<dbReference type="RefSeq" id="WP_043655580.1">
    <property type="nucleotide sequence ID" value="NZ_JBIAMX010000018.1"/>
</dbReference>
<comment type="caution">
    <text evidence="1">The sequence shown here is derived from an EMBL/GenBank/DDBJ whole genome shotgun (WGS) entry which is preliminary data.</text>
</comment>
<sequence length="122" mass="12885">MDIHAYPTGARTPVDGEEAARIAARHLPDPPAGSGWHITEFEAGFTVVAVDPRPAAAHRPLTLGGTVHVVDKATGAVSFWPTYPGALVAELYGRMREEGTLIIDAWPEPDADVGPPSARKPA</sequence>
<accession>A0ABW6PUK7</accession>
<protein>
    <submittedName>
        <fullName evidence="1">Uncharacterized protein</fullName>
    </submittedName>
</protein>
<keyword evidence="2" id="KW-1185">Reference proteome</keyword>
<gene>
    <name evidence="1" type="ORF">ACFYTF_25055</name>
</gene>
<proteinExistence type="predicted"/>
<organism evidence="1 2">
    <name type="scientific">Nocardia thailandica</name>
    <dbReference type="NCBI Taxonomy" id="257275"/>
    <lineage>
        <taxon>Bacteria</taxon>
        <taxon>Bacillati</taxon>
        <taxon>Actinomycetota</taxon>
        <taxon>Actinomycetes</taxon>
        <taxon>Mycobacteriales</taxon>
        <taxon>Nocardiaceae</taxon>
        <taxon>Nocardia</taxon>
    </lineage>
</organism>